<sequence length="127" mass="14441">MQEREVTSSYTPAMLAVGPPWLIAYRGDTRLFVLHWKHKTKFQLIEAQDEAIRGSYEVPEDWYLRYLALCEKIRAGDGSQNVGSGRATSLRRVEDNASYLGGLRRAEALHGNRKRARSARSTSEVFP</sequence>
<organism evidence="1 2">
    <name type="scientific">Nibricoccus aquaticus</name>
    <dbReference type="NCBI Taxonomy" id="2576891"/>
    <lineage>
        <taxon>Bacteria</taxon>
        <taxon>Pseudomonadati</taxon>
        <taxon>Verrucomicrobiota</taxon>
        <taxon>Opitutia</taxon>
        <taxon>Opitutales</taxon>
        <taxon>Opitutaceae</taxon>
        <taxon>Nibricoccus</taxon>
    </lineage>
</organism>
<gene>
    <name evidence="1" type="ORF">CMV30_04375</name>
</gene>
<evidence type="ECO:0000313" key="1">
    <source>
        <dbReference type="EMBL" id="ATC63250.1"/>
    </source>
</evidence>
<reference evidence="1 2" key="1">
    <citation type="submission" date="2017-09" db="EMBL/GenBank/DDBJ databases">
        <title>Complete genome sequence of Verrucomicrobial strain HZ-65, isolated from freshwater.</title>
        <authorList>
            <person name="Choi A."/>
        </authorList>
    </citation>
    <scope>NUCLEOTIDE SEQUENCE [LARGE SCALE GENOMIC DNA]</scope>
    <source>
        <strain evidence="1 2">HZ-65</strain>
    </source>
</reference>
<accession>A0A290Q7V5</accession>
<dbReference type="KEGG" id="vbh:CMV30_04375"/>
<dbReference type="AlphaFoldDB" id="A0A290Q7V5"/>
<evidence type="ECO:0000313" key="2">
    <source>
        <dbReference type="Proteomes" id="UP000217265"/>
    </source>
</evidence>
<dbReference type="EMBL" id="CP023344">
    <property type="protein sequence ID" value="ATC63250.1"/>
    <property type="molecule type" value="Genomic_DNA"/>
</dbReference>
<proteinExistence type="predicted"/>
<dbReference type="Proteomes" id="UP000217265">
    <property type="component" value="Chromosome"/>
</dbReference>
<keyword evidence="2" id="KW-1185">Reference proteome</keyword>
<name>A0A290Q7V5_9BACT</name>
<protein>
    <submittedName>
        <fullName evidence="1">Uncharacterized protein</fullName>
    </submittedName>
</protein>